<evidence type="ECO:0000256" key="1">
    <source>
        <dbReference type="SAM" id="Phobius"/>
    </source>
</evidence>
<proteinExistence type="predicted"/>
<keyword evidence="1" id="KW-1133">Transmembrane helix</keyword>
<dbReference type="AlphaFoldDB" id="A0A1H8YI48"/>
<evidence type="ECO:0000313" key="3">
    <source>
        <dbReference type="Proteomes" id="UP000198582"/>
    </source>
</evidence>
<dbReference type="NCBIfam" id="NF046117">
    <property type="entry name" value="SCO4848_fam"/>
    <property type="match status" value="1"/>
</dbReference>
<reference evidence="2 3" key="1">
    <citation type="submission" date="2016-10" db="EMBL/GenBank/DDBJ databases">
        <authorList>
            <person name="de Groot N.N."/>
        </authorList>
    </citation>
    <scope>NUCLEOTIDE SEQUENCE [LARGE SCALE GENOMIC DNA]</scope>
    <source>
        <strain evidence="2 3">DSM 44993</strain>
    </source>
</reference>
<sequence>MRISRGTAWFLLAFGGWSWIIWITFAKNLWASDQSWSADGSPTAYFIVHAVLTVVSFVLGTIIGLLGWRAVRATAKERDTEKSSAT</sequence>
<name>A0A1H8YI48_9PSEU</name>
<organism evidence="2 3">
    <name type="scientific">Amycolatopsis saalfeldensis</name>
    <dbReference type="NCBI Taxonomy" id="394193"/>
    <lineage>
        <taxon>Bacteria</taxon>
        <taxon>Bacillati</taxon>
        <taxon>Actinomycetota</taxon>
        <taxon>Actinomycetes</taxon>
        <taxon>Pseudonocardiales</taxon>
        <taxon>Pseudonocardiaceae</taxon>
        <taxon>Amycolatopsis</taxon>
    </lineage>
</organism>
<keyword evidence="3" id="KW-1185">Reference proteome</keyword>
<dbReference type="STRING" id="394193.SAMN04489732_117125"/>
<dbReference type="Proteomes" id="UP000198582">
    <property type="component" value="Unassembled WGS sequence"/>
</dbReference>
<feature type="transmembrane region" description="Helical" evidence="1">
    <location>
        <begin position="45"/>
        <end position="68"/>
    </location>
</feature>
<dbReference type="Pfam" id="PF26606">
    <property type="entry name" value="SCO4848"/>
    <property type="match status" value="1"/>
</dbReference>
<evidence type="ECO:0000313" key="2">
    <source>
        <dbReference type="EMBL" id="SEP51807.1"/>
    </source>
</evidence>
<keyword evidence="1" id="KW-0472">Membrane</keyword>
<keyword evidence="1" id="KW-0812">Transmembrane</keyword>
<dbReference type="RefSeq" id="WP_091624043.1">
    <property type="nucleotide sequence ID" value="NZ_FOEF01000017.1"/>
</dbReference>
<accession>A0A1H8YI48</accession>
<feature type="transmembrane region" description="Helical" evidence="1">
    <location>
        <begin position="7"/>
        <end position="25"/>
    </location>
</feature>
<dbReference type="OrthoDB" id="4954985at2"/>
<dbReference type="InterPro" id="IPR058061">
    <property type="entry name" value="SCO4848-like"/>
</dbReference>
<evidence type="ECO:0008006" key="4">
    <source>
        <dbReference type="Google" id="ProtNLM"/>
    </source>
</evidence>
<protein>
    <recommendedName>
        <fullName evidence="4">Integral membrane protein</fullName>
    </recommendedName>
</protein>
<gene>
    <name evidence="2" type="ORF">SAMN04489732_117125</name>
</gene>
<dbReference type="EMBL" id="FOEF01000017">
    <property type="protein sequence ID" value="SEP51807.1"/>
    <property type="molecule type" value="Genomic_DNA"/>
</dbReference>